<accession>A0A453F1R6</accession>
<dbReference type="AlphaFoldDB" id="A0A453F1R6"/>
<reference evidence="1" key="3">
    <citation type="journal article" date="2017" name="Nature">
        <title>Genome sequence of the progenitor of the wheat D genome Aegilops tauschii.</title>
        <authorList>
            <person name="Luo M.C."/>
            <person name="Gu Y.Q."/>
            <person name="Puiu D."/>
            <person name="Wang H."/>
            <person name="Twardziok S.O."/>
            <person name="Deal K.R."/>
            <person name="Huo N."/>
            <person name="Zhu T."/>
            <person name="Wang L."/>
            <person name="Wang Y."/>
            <person name="McGuire P.E."/>
            <person name="Liu S."/>
            <person name="Long H."/>
            <person name="Ramasamy R.K."/>
            <person name="Rodriguez J.C."/>
            <person name="Van S.L."/>
            <person name="Yuan L."/>
            <person name="Wang Z."/>
            <person name="Xia Z."/>
            <person name="Xiao L."/>
            <person name="Anderson O.D."/>
            <person name="Ouyang S."/>
            <person name="Liang Y."/>
            <person name="Zimin A.V."/>
            <person name="Pertea G."/>
            <person name="Qi P."/>
            <person name="Bennetzen J.L."/>
            <person name="Dai X."/>
            <person name="Dawson M.W."/>
            <person name="Muller H.G."/>
            <person name="Kugler K."/>
            <person name="Rivarola-Duarte L."/>
            <person name="Spannagl M."/>
            <person name="Mayer K.F.X."/>
            <person name="Lu F.H."/>
            <person name="Bevan M.W."/>
            <person name="Leroy P."/>
            <person name="Li P."/>
            <person name="You F.M."/>
            <person name="Sun Q."/>
            <person name="Liu Z."/>
            <person name="Lyons E."/>
            <person name="Wicker T."/>
            <person name="Salzberg S.L."/>
            <person name="Devos K.M."/>
            <person name="Dvorak J."/>
        </authorList>
    </citation>
    <scope>NUCLEOTIDE SEQUENCE [LARGE SCALE GENOMIC DNA]</scope>
    <source>
        <strain evidence="1">cv. AL8/78</strain>
    </source>
</reference>
<evidence type="ECO:0000313" key="2">
    <source>
        <dbReference type="Proteomes" id="UP000015105"/>
    </source>
</evidence>
<dbReference type="Proteomes" id="UP000015105">
    <property type="component" value="Chromosome 3D"/>
</dbReference>
<name>A0A453F1R6_AEGTS</name>
<organism evidence="1 2">
    <name type="scientific">Aegilops tauschii subsp. strangulata</name>
    <name type="common">Goatgrass</name>
    <dbReference type="NCBI Taxonomy" id="200361"/>
    <lineage>
        <taxon>Eukaryota</taxon>
        <taxon>Viridiplantae</taxon>
        <taxon>Streptophyta</taxon>
        <taxon>Embryophyta</taxon>
        <taxon>Tracheophyta</taxon>
        <taxon>Spermatophyta</taxon>
        <taxon>Magnoliopsida</taxon>
        <taxon>Liliopsida</taxon>
        <taxon>Poales</taxon>
        <taxon>Poaceae</taxon>
        <taxon>BOP clade</taxon>
        <taxon>Pooideae</taxon>
        <taxon>Triticodae</taxon>
        <taxon>Triticeae</taxon>
        <taxon>Triticinae</taxon>
        <taxon>Aegilops</taxon>
    </lineage>
</organism>
<keyword evidence="2" id="KW-1185">Reference proteome</keyword>
<reference evidence="1" key="5">
    <citation type="journal article" date="2021" name="G3 (Bethesda)">
        <title>Aegilops tauschii genome assembly Aet v5.0 features greater sequence contiguity and improved annotation.</title>
        <authorList>
            <person name="Wang L."/>
            <person name="Zhu T."/>
            <person name="Rodriguez J.C."/>
            <person name="Deal K.R."/>
            <person name="Dubcovsky J."/>
            <person name="McGuire P.E."/>
            <person name="Lux T."/>
            <person name="Spannagl M."/>
            <person name="Mayer K.F.X."/>
            <person name="Baldrich P."/>
            <person name="Meyers B.C."/>
            <person name="Huo N."/>
            <person name="Gu Y.Q."/>
            <person name="Zhou H."/>
            <person name="Devos K.M."/>
            <person name="Bennetzen J.L."/>
            <person name="Unver T."/>
            <person name="Budak H."/>
            <person name="Gulick P.J."/>
            <person name="Galiba G."/>
            <person name="Kalapos B."/>
            <person name="Nelson D.R."/>
            <person name="Li P."/>
            <person name="You F.M."/>
            <person name="Luo M.C."/>
            <person name="Dvorak J."/>
        </authorList>
    </citation>
    <scope>NUCLEOTIDE SEQUENCE [LARGE SCALE GENOMIC DNA]</scope>
    <source>
        <strain evidence="1">cv. AL8/78</strain>
    </source>
</reference>
<reference evidence="2" key="1">
    <citation type="journal article" date="2014" name="Science">
        <title>Ancient hybridizations among the ancestral genomes of bread wheat.</title>
        <authorList>
            <consortium name="International Wheat Genome Sequencing Consortium,"/>
            <person name="Marcussen T."/>
            <person name="Sandve S.R."/>
            <person name="Heier L."/>
            <person name="Spannagl M."/>
            <person name="Pfeifer M."/>
            <person name="Jakobsen K.S."/>
            <person name="Wulff B.B."/>
            <person name="Steuernagel B."/>
            <person name="Mayer K.F."/>
            <person name="Olsen O.A."/>
        </authorList>
    </citation>
    <scope>NUCLEOTIDE SEQUENCE [LARGE SCALE GENOMIC DNA]</scope>
    <source>
        <strain evidence="2">cv. AL8/78</strain>
    </source>
</reference>
<dbReference type="Gramene" id="AET3Gv20541600.4">
    <property type="protein sequence ID" value="AET3Gv20541600.4"/>
    <property type="gene ID" value="AET3Gv20541600"/>
</dbReference>
<reference evidence="1" key="4">
    <citation type="submission" date="2019-03" db="UniProtKB">
        <authorList>
            <consortium name="EnsemblPlants"/>
        </authorList>
    </citation>
    <scope>IDENTIFICATION</scope>
</reference>
<protein>
    <submittedName>
        <fullName evidence="1">Uncharacterized protein</fullName>
    </submittedName>
</protein>
<evidence type="ECO:0000313" key="1">
    <source>
        <dbReference type="EnsemblPlants" id="AET3Gv20541600.4"/>
    </source>
</evidence>
<dbReference type="EnsemblPlants" id="AET3Gv20541600.4">
    <property type="protein sequence ID" value="AET3Gv20541600.4"/>
    <property type="gene ID" value="AET3Gv20541600"/>
</dbReference>
<proteinExistence type="predicted"/>
<reference evidence="2" key="2">
    <citation type="journal article" date="2017" name="Nat. Plants">
        <title>The Aegilops tauschii genome reveals multiple impacts of transposons.</title>
        <authorList>
            <person name="Zhao G."/>
            <person name="Zou C."/>
            <person name="Li K."/>
            <person name="Wang K."/>
            <person name="Li T."/>
            <person name="Gao L."/>
            <person name="Zhang X."/>
            <person name="Wang H."/>
            <person name="Yang Z."/>
            <person name="Liu X."/>
            <person name="Jiang W."/>
            <person name="Mao L."/>
            <person name="Kong X."/>
            <person name="Jiao Y."/>
            <person name="Jia J."/>
        </authorList>
    </citation>
    <scope>NUCLEOTIDE SEQUENCE [LARGE SCALE GENOMIC DNA]</scope>
    <source>
        <strain evidence="2">cv. AL8/78</strain>
    </source>
</reference>
<sequence>TVATAWGSVHDPDPFRRLMLRLQATTRMLTSWSAKTTGCIRDKMAISRELISRFDKAQEDRLLSPPEDGLRKQLKIAYLGLASLERTIVRQRARITTLNEGDANTAFFHRQCSYREQKNHIHALTVNGQVITGQGEMAQAAFAHFDELFGCPAARDCLLDLEHLIEP</sequence>